<keyword evidence="2" id="KW-1185">Reference proteome</keyword>
<name>A0AAE1BDQ9_9GAST</name>
<dbReference type="EMBL" id="JAWDGP010000067">
    <property type="protein sequence ID" value="KAK3804025.1"/>
    <property type="molecule type" value="Genomic_DNA"/>
</dbReference>
<comment type="caution">
    <text evidence="1">The sequence shown here is derived from an EMBL/GenBank/DDBJ whole genome shotgun (WGS) entry which is preliminary data.</text>
</comment>
<sequence>MRWERGAEGYKWISHRVITYYQSHRNLTPPPSDQWPVSPLTNFAPHLVSGVTGASFEPTSRVKLHRGRDPNLTSIRVSAGKPQSLKTVLYKVLLAKTVVYVGWRWASLTSRQEPAQSFRLPALNRPRINPASQQTRGLRTNNWGCCPPLLNSTQTKRKSIDPEQLFTDIFTKAD</sequence>
<dbReference type="AlphaFoldDB" id="A0AAE1BDQ9"/>
<protein>
    <submittedName>
        <fullName evidence="1">Uncharacterized protein</fullName>
    </submittedName>
</protein>
<organism evidence="1 2">
    <name type="scientific">Elysia crispata</name>
    <name type="common">lettuce slug</name>
    <dbReference type="NCBI Taxonomy" id="231223"/>
    <lineage>
        <taxon>Eukaryota</taxon>
        <taxon>Metazoa</taxon>
        <taxon>Spiralia</taxon>
        <taxon>Lophotrochozoa</taxon>
        <taxon>Mollusca</taxon>
        <taxon>Gastropoda</taxon>
        <taxon>Heterobranchia</taxon>
        <taxon>Euthyneura</taxon>
        <taxon>Panpulmonata</taxon>
        <taxon>Sacoglossa</taxon>
        <taxon>Placobranchoidea</taxon>
        <taxon>Plakobranchidae</taxon>
        <taxon>Elysia</taxon>
    </lineage>
</organism>
<dbReference type="Proteomes" id="UP001283361">
    <property type="component" value="Unassembled WGS sequence"/>
</dbReference>
<gene>
    <name evidence="1" type="ORF">RRG08_066261</name>
</gene>
<reference evidence="1" key="1">
    <citation type="journal article" date="2023" name="G3 (Bethesda)">
        <title>A reference genome for the long-term kleptoplast-retaining sea slug Elysia crispata morphotype clarki.</title>
        <authorList>
            <person name="Eastman K.E."/>
            <person name="Pendleton A.L."/>
            <person name="Shaikh M.A."/>
            <person name="Suttiyut T."/>
            <person name="Ogas R."/>
            <person name="Tomko P."/>
            <person name="Gavelis G."/>
            <person name="Widhalm J.R."/>
            <person name="Wisecaver J.H."/>
        </authorList>
    </citation>
    <scope>NUCLEOTIDE SEQUENCE</scope>
    <source>
        <strain evidence="1">ECLA1</strain>
    </source>
</reference>
<evidence type="ECO:0000313" key="2">
    <source>
        <dbReference type="Proteomes" id="UP001283361"/>
    </source>
</evidence>
<evidence type="ECO:0000313" key="1">
    <source>
        <dbReference type="EMBL" id="KAK3804025.1"/>
    </source>
</evidence>
<proteinExistence type="predicted"/>
<accession>A0AAE1BDQ9</accession>